<dbReference type="InterPro" id="IPR036873">
    <property type="entry name" value="Rhodanese-like_dom_sf"/>
</dbReference>
<dbReference type="Pfam" id="PF00581">
    <property type="entry name" value="Rhodanese"/>
    <property type="match status" value="1"/>
</dbReference>
<feature type="domain" description="Thioredoxin" evidence="6">
    <location>
        <begin position="121"/>
        <end position="240"/>
    </location>
</feature>
<dbReference type="CDD" id="cd02947">
    <property type="entry name" value="TRX_family"/>
    <property type="match status" value="1"/>
</dbReference>
<dbReference type="CDD" id="cd00158">
    <property type="entry name" value="RHOD"/>
    <property type="match status" value="1"/>
</dbReference>
<evidence type="ECO:0000256" key="3">
    <source>
        <dbReference type="ARBA" id="ARBA00023157"/>
    </source>
</evidence>
<keyword evidence="1" id="KW-0813">Transport</keyword>
<dbReference type="PROSITE" id="PS00194">
    <property type="entry name" value="THIOREDOXIN_1"/>
    <property type="match status" value="1"/>
</dbReference>
<dbReference type="Gene3D" id="3.40.250.10">
    <property type="entry name" value="Rhodanese-like domain"/>
    <property type="match status" value="1"/>
</dbReference>
<dbReference type="InterPro" id="IPR001763">
    <property type="entry name" value="Rhodanese-like_dom"/>
</dbReference>
<dbReference type="Gene3D" id="3.40.30.10">
    <property type="entry name" value="Glutaredoxin"/>
    <property type="match status" value="1"/>
</dbReference>
<dbReference type="InterPro" id="IPR013766">
    <property type="entry name" value="Thioredoxin_domain"/>
</dbReference>
<feature type="domain" description="Rhodanese" evidence="5">
    <location>
        <begin position="38"/>
        <end position="128"/>
    </location>
</feature>
<proteinExistence type="predicted"/>
<evidence type="ECO:0000259" key="6">
    <source>
        <dbReference type="PROSITE" id="PS51352"/>
    </source>
</evidence>
<name>A0A434AXX4_9BACT</name>
<keyword evidence="8" id="KW-1185">Reference proteome</keyword>
<keyword evidence="2" id="KW-0249">Electron transport</keyword>
<evidence type="ECO:0000313" key="8">
    <source>
        <dbReference type="Proteomes" id="UP000282985"/>
    </source>
</evidence>
<evidence type="ECO:0000259" key="5">
    <source>
        <dbReference type="PROSITE" id="PS50206"/>
    </source>
</evidence>
<sequence>MMHKAITLFIPILLFFSACGQKEGINQLDALEFEKQIQKEQAILLDVRTLNEYKNGHIQNAGQLNYYALNFKRKLLLLPKDQPIYLYCNTGYRSNRAARILKDNAYLQVFNLEHGIMEWNLKNLNVEKSPDAKPDLDHQMKKEAFERWIESDSLVFIDFYAPWCGPCRKMMPMIDSLKVNYHKKLKILKINSDASKQLMKELKMNSVPYLVLYRRGEILFSHKGSITKRELIDIFEKHLSPNSK</sequence>
<gene>
    <name evidence="7" type="ORF">DLK05_04055</name>
</gene>
<dbReference type="SUPFAM" id="SSF52833">
    <property type="entry name" value="Thioredoxin-like"/>
    <property type="match status" value="1"/>
</dbReference>
<dbReference type="PANTHER" id="PTHR45663:SF11">
    <property type="entry name" value="GEO12009P1"/>
    <property type="match status" value="1"/>
</dbReference>
<dbReference type="GO" id="GO:0005737">
    <property type="term" value="C:cytoplasm"/>
    <property type="evidence" value="ECO:0007669"/>
    <property type="project" value="TreeGrafter"/>
</dbReference>
<dbReference type="SMART" id="SM00450">
    <property type="entry name" value="RHOD"/>
    <property type="match status" value="1"/>
</dbReference>
<dbReference type="PROSITE" id="PS50206">
    <property type="entry name" value="RHODANESE_3"/>
    <property type="match status" value="1"/>
</dbReference>
<dbReference type="EMBL" id="RJJX01000003">
    <property type="protein sequence ID" value="RUT79400.1"/>
    <property type="molecule type" value="Genomic_DNA"/>
</dbReference>
<dbReference type="SUPFAM" id="SSF52821">
    <property type="entry name" value="Rhodanese/Cell cycle control phosphatase"/>
    <property type="match status" value="1"/>
</dbReference>
<reference evidence="7 8" key="1">
    <citation type="submission" date="2018-11" db="EMBL/GenBank/DDBJ databases">
        <title>Parancylomarina longa gen. nov., sp. nov., isolated from sediments of southern Okinawa.</title>
        <authorList>
            <person name="Fu T."/>
        </authorList>
    </citation>
    <scope>NUCLEOTIDE SEQUENCE [LARGE SCALE GENOMIC DNA]</scope>
    <source>
        <strain evidence="7 8">T3-2 S1-C</strain>
    </source>
</reference>
<dbReference type="PROSITE" id="PS51352">
    <property type="entry name" value="THIOREDOXIN_2"/>
    <property type="match status" value="1"/>
</dbReference>
<accession>A0A434AXX4</accession>
<dbReference type="PANTHER" id="PTHR45663">
    <property type="entry name" value="GEO12009P1"/>
    <property type="match status" value="1"/>
</dbReference>
<dbReference type="OrthoDB" id="1450994at2"/>
<keyword evidence="4" id="KW-0676">Redox-active center</keyword>
<organism evidence="7 8">
    <name type="scientific">Ancylomarina longa</name>
    <dbReference type="NCBI Taxonomy" id="2487017"/>
    <lineage>
        <taxon>Bacteria</taxon>
        <taxon>Pseudomonadati</taxon>
        <taxon>Bacteroidota</taxon>
        <taxon>Bacteroidia</taxon>
        <taxon>Marinilabiliales</taxon>
        <taxon>Marinifilaceae</taxon>
        <taxon>Ancylomarina</taxon>
    </lineage>
</organism>
<evidence type="ECO:0008006" key="9">
    <source>
        <dbReference type="Google" id="ProtNLM"/>
    </source>
</evidence>
<evidence type="ECO:0000313" key="7">
    <source>
        <dbReference type="EMBL" id="RUT79400.1"/>
    </source>
</evidence>
<evidence type="ECO:0000256" key="2">
    <source>
        <dbReference type="ARBA" id="ARBA00022982"/>
    </source>
</evidence>
<dbReference type="InterPro" id="IPR017937">
    <property type="entry name" value="Thioredoxin_CS"/>
</dbReference>
<evidence type="ECO:0000256" key="4">
    <source>
        <dbReference type="ARBA" id="ARBA00023284"/>
    </source>
</evidence>
<comment type="caution">
    <text evidence="7">The sequence shown here is derived from an EMBL/GenBank/DDBJ whole genome shotgun (WGS) entry which is preliminary data.</text>
</comment>
<dbReference type="GO" id="GO:0015035">
    <property type="term" value="F:protein-disulfide reductase activity"/>
    <property type="evidence" value="ECO:0007669"/>
    <property type="project" value="TreeGrafter"/>
</dbReference>
<keyword evidence="3" id="KW-1015">Disulfide bond</keyword>
<protein>
    <recommendedName>
        <fullName evidence="9">Thioredoxin</fullName>
    </recommendedName>
</protein>
<dbReference type="Pfam" id="PF00085">
    <property type="entry name" value="Thioredoxin"/>
    <property type="match status" value="1"/>
</dbReference>
<dbReference type="Proteomes" id="UP000282985">
    <property type="component" value="Unassembled WGS sequence"/>
</dbReference>
<dbReference type="PROSITE" id="PS51257">
    <property type="entry name" value="PROKAR_LIPOPROTEIN"/>
    <property type="match status" value="1"/>
</dbReference>
<evidence type="ECO:0000256" key="1">
    <source>
        <dbReference type="ARBA" id="ARBA00022448"/>
    </source>
</evidence>
<dbReference type="AlphaFoldDB" id="A0A434AXX4"/>
<dbReference type="InterPro" id="IPR036249">
    <property type="entry name" value="Thioredoxin-like_sf"/>
</dbReference>